<feature type="short sequence motif" description="Nudix box" evidence="14">
    <location>
        <begin position="259"/>
        <end position="281"/>
    </location>
</feature>
<dbReference type="CDD" id="cd24155">
    <property type="entry name" value="NUDIX_ADPRase"/>
    <property type="match status" value="1"/>
</dbReference>
<dbReference type="Pfam" id="PF06094">
    <property type="entry name" value="GGACT"/>
    <property type="match status" value="1"/>
</dbReference>
<dbReference type="EMBL" id="PGTB01000004">
    <property type="protein sequence ID" value="PJE38131.1"/>
    <property type="molecule type" value="Genomic_DNA"/>
</dbReference>
<dbReference type="AlphaFoldDB" id="A0A2M8J5S5"/>
<dbReference type="InterPro" id="IPR000086">
    <property type="entry name" value="NUDIX_hydrolase_dom"/>
</dbReference>
<dbReference type="Gene3D" id="3.10.490.10">
    <property type="entry name" value="Gamma-glutamyl cyclotransferase-like"/>
    <property type="match status" value="1"/>
</dbReference>
<dbReference type="Pfam" id="PF00293">
    <property type="entry name" value="NUDIX"/>
    <property type="match status" value="1"/>
</dbReference>
<evidence type="ECO:0000313" key="16">
    <source>
        <dbReference type="EMBL" id="PJE38131.1"/>
    </source>
</evidence>
<dbReference type="InterPro" id="IPR036568">
    <property type="entry name" value="GGCT-like_sf"/>
</dbReference>
<evidence type="ECO:0000256" key="5">
    <source>
        <dbReference type="ARBA" id="ARBA00022723"/>
    </source>
</evidence>
<evidence type="ECO:0000256" key="1">
    <source>
        <dbReference type="ARBA" id="ARBA00001946"/>
    </source>
</evidence>
<keyword evidence="7 13" id="KW-0460">Magnesium</keyword>
<dbReference type="GO" id="GO:0019693">
    <property type="term" value="P:ribose phosphate metabolic process"/>
    <property type="evidence" value="ECO:0007669"/>
    <property type="project" value="TreeGrafter"/>
</dbReference>
<dbReference type="InterPro" id="IPR004385">
    <property type="entry name" value="NDP_pyrophosphatase"/>
</dbReference>
<dbReference type="InterPro" id="IPR015797">
    <property type="entry name" value="NUDIX_hydrolase-like_dom_sf"/>
</dbReference>
<evidence type="ECO:0000256" key="11">
    <source>
        <dbReference type="ARBA" id="ARBA00033056"/>
    </source>
</evidence>
<dbReference type="PROSITE" id="PS51462">
    <property type="entry name" value="NUDIX"/>
    <property type="match status" value="1"/>
</dbReference>
<keyword evidence="17" id="KW-1185">Reference proteome</keyword>
<evidence type="ECO:0000313" key="17">
    <source>
        <dbReference type="Proteomes" id="UP000231553"/>
    </source>
</evidence>
<dbReference type="SUPFAM" id="SSF110857">
    <property type="entry name" value="Gamma-glutamyl cyclotransferase-like"/>
    <property type="match status" value="1"/>
</dbReference>
<dbReference type="GO" id="GO:0006753">
    <property type="term" value="P:nucleoside phosphate metabolic process"/>
    <property type="evidence" value="ECO:0007669"/>
    <property type="project" value="TreeGrafter"/>
</dbReference>
<protein>
    <recommendedName>
        <fullName evidence="4">ADP-ribose pyrophosphatase</fullName>
        <ecNumber evidence="3">3.6.1.13</ecNumber>
    </recommendedName>
    <alternativeName>
        <fullName evidence="9">ADP-ribose diphosphatase</fullName>
    </alternativeName>
    <alternativeName>
        <fullName evidence="11">ADP-ribose phosphohydrolase</fullName>
    </alternativeName>
    <alternativeName>
        <fullName evidence="10">Adenosine diphosphoribose pyrophosphatase</fullName>
    </alternativeName>
</protein>
<dbReference type="PANTHER" id="PTHR11839">
    <property type="entry name" value="UDP/ADP-SUGAR PYROPHOSPHATASE"/>
    <property type="match status" value="1"/>
</dbReference>
<comment type="catalytic activity">
    <reaction evidence="12">
        <text>ADP-D-ribose + H2O = D-ribose 5-phosphate + AMP + 2 H(+)</text>
        <dbReference type="Rhea" id="RHEA:10412"/>
        <dbReference type="ChEBI" id="CHEBI:15377"/>
        <dbReference type="ChEBI" id="CHEBI:15378"/>
        <dbReference type="ChEBI" id="CHEBI:57967"/>
        <dbReference type="ChEBI" id="CHEBI:78346"/>
        <dbReference type="ChEBI" id="CHEBI:456215"/>
        <dbReference type="EC" id="3.6.1.13"/>
    </reaction>
</comment>
<keyword evidence="5 13" id="KW-0479">Metal-binding</keyword>
<feature type="domain" description="Nudix hydrolase" evidence="15">
    <location>
        <begin position="216"/>
        <end position="356"/>
    </location>
</feature>
<dbReference type="Gene3D" id="3.90.79.10">
    <property type="entry name" value="Nucleoside Triphosphate Pyrophosphohydrolase"/>
    <property type="match status" value="1"/>
</dbReference>
<name>A0A2M8J5S5_9RHOB</name>
<dbReference type="InterPro" id="IPR009288">
    <property type="entry name" value="AIG2-like_dom"/>
</dbReference>
<keyword evidence="6" id="KW-0378">Hydrolase</keyword>
<evidence type="ECO:0000256" key="4">
    <source>
        <dbReference type="ARBA" id="ARBA00013297"/>
    </source>
</evidence>
<dbReference type="OrthoDB" id="5292471at2"/>
<evidence type="ECO:0000256" key="3">
    <source>
        <dbReference type="ARBA" id="ARBA00012453"/>
    </source>
</evidence>
<comment type="caution">
    <text evidence="16">The sequence shown here is derived from an EMBL/GenBank/DDBJ whole genome shotgun (WGS) entry which is preliminary data.</text>
</comment>
<evidence type="ECO:0000256" key="14">
    <source>
        <dbReference type="PIRSR" id="PIRSR604385-3"/>
    </source>
</evidence>
<evidence type="ECO:0000256" key="9">
    <source>
        <dbReference type="ARBA" id="ARBA00030162"/>
    </source>
</evidence>
<evidence type="ECO:0000256" key="12">
    <source>
        <dbReference type="ARBA" id="ARBA00049546"/>
    </source>
</evidence>
<dbReference type="RefSeq" id="WP_100161123.1">
    <property type="nucleotide sequence ID" value="NZ_PGTB01000004.1"/>
</dbReference>
<proteinExistence type="inferred from homology"/>
<gene>
    <name evidence="16" type="ORF">CVM52_03035</name>
</gene>
<evidence type="ECO:0000256" key="8">
    <source>
        <dbReference type="ARBA" id="ARBA00025164"/>
    </source>
</evidence>
<dbReference type="PANTHER" id="PTHR11839:SF5">
    <property type="entry name" value="ADP-RIBOSE PYROPHOSPHATASE"/>
    <property type="match status" value="1"/>
</dbReference>
<dbReference type="SUPFAM" id="SSF55811">
    <property type="entry name" value="Nudix"/>
    <property type="match status" value="1"/>
</dbReference>
<feature type="binding site" evidence="13">
    <location>
        <position position="258"/>
    </location>
    <ligand>
        <name>Mg(2+)</name>
        <dbReference type="ChEBI" id="CHEBI:18420"/>
        <label>1</label>
    </ligand>
</feature>
<dbReference type="GO" id="GO:0019144">
    <property type="term" value="F:ADP-sugar diphosphatase activity"/>
    <property type="evidence" value="ECO:0007669"/>
    <property type="project" value="TreeGrafter"/>
</dbReference>
<dbReference type="GO" id="GO:0005829">
    <property type="term" value="C:cytosol"/>
    <property type="evidence" value="ECO:0007669"/>
    <property type="project" value="TreeGrafter"/>
</dbReference>
<dbReference type="GO" id="GO:0046872">
    <property type="term" value="F:metal ion binding"/>
    <property type="evidence" value="ECO:0007669"/>
    <property type="project" value="UniProtKB-KW"/>
</dbReference>
<evidence type="ECO:0000259" key="15">
    <source>
        <dbReference type="PROSITE" id="PS51462"/>
    </source>
</evidence>
<reference evidence="16 17" key="1">
    <citation type="journal article" date="2018" name="Int. J. Syst. Evol. Microbiol.">
        <title>Pseudooceanicola lipolyticus sp. nov., a marine alphaproteobacterium, reclassification of Oceanicola flagellatus as Pseudooceanicola flagellatus comb. nov. and emended description of the genus Pseudooceanicola.</title>
        <authorList>
            <person name="Huang M.-M."/>
            <person name="Guo L.-L."/>
            <person name="Wu Y.-H."/>
            <person name="Lai Q.-L."/>
            <person name="Shao Z.-Z."/>
            <person name="Wang C.-S."/>
            <person name="Wu M."/>
            <person name="Xu X.-W."/>
        </authorList>
    </citation>
    <scope>NUCLEOTIDE SEQUENCE [LARGE SCALE GENOMIC DNA]</scope>
    <source>
        <strain evidence="16 17">157</strain>
    </source>
</reference>
<evidence type="ECO:0000256" key="7">
    <source>
        <dbReference type="ARBA" id="ARBA00022842"/>
    </source>
</evidence>
<dbReference type="GO" id="GO:0047631">
    <property type="term" value="F:ADP-ribose diphosphatase activity"/>
    <property type="evidence" value="ECO:0007669"/>
    <property type="project" value="UniProtKB-EC"/>
</dbReference>
<organism evidence="16 17">
    <name type="scientific">Pseudooceanicola lipolyticus</name>
    <dbReference type="NCBI Taxonomy" id="2029104"/>
    <lineage>
        <taxon>Bacteria</taxon>
        <taxon>Pseudomonadati</taxon>
        <taxon>Pseudomonadota</taxon>
        <taxon>Alphaproteobacteria</taxon>
        <taxon>Rhodobacterales</taxon>
        <taxon>Paracoccaceae</taxon>
        <taxon>Pseudooceanicola</taxon>
    </lineage>
</organism>
<comment type="function">
    <text evidence="8">Acts on ADP-mannose and ADP-glucose as well as ADP-ribose. Prevents glycogen biosynthesis. The reaction catalyzed by this enzyme is a limiting step of the gluconeogenic process.</text>
</comment>
<comment type="similarity">
    <text evidence="2">Belongs to the Nudix hydrolase family. NudF subfamily.</text>
</comment>
<feature type="binding site" evidence="13">
    <location>
        <position position="278"/>
    </location>
    <ligand>
        <name>Mg(2+)</name>
        <dbReference type="ChEBI" id="CHEBI:18420"/>
        <label>1</label>
    </ligand>
</feature>
<dbReference type="EC" id="3.6.1.13" evidence="3"/>
<accession>A0A2M8J5S5</accession>
<evidence type="ECO:0000256" key="2">
    <source>
        <dbReference type="ARBA" id="ARBA00007482"/>
    </source>
</evidence>
<dbReference type="CDD" id="cd06661">
    <property type="entry name" value="GGCT_like"/>
    <property type="match status" value="1"/>
</dbReference>
<comment type="cofactor">
    <cofactor evidence="1 13">
        <name>Mg(2+)</name>
        <dbReference type="ChEBI" id="CHEBI:18420"/>
    </cofactor>
</comment>
<evidence type="ECO:0000256" key="6">
    <source>
        <dbReference type="ARBA" id="ARBA00022801"/>
    </source>
</evidence>
<feature type="binding site" evidence="13">
    <location>
        <position position="327"/>
    </location>
    <ligand>
        <name>Mg(2+)</name>
        <dbReference type="ChEBI" id="CHEBI:18420"/>
        <label>1</label>
    </ligand>
</feature>
<evidence type="ECO:0000256" key="13">
    <source>
        <dbReference type="PIRSR" id="PIRSR604385-2"/>
    </source>
</evidence>
<dbReference type="InterPro" id="IPR013024">
    <property type="entry name" value="GGCT-like"/>
</dbReference>
<feature type="binding site" evidence="13">
    <location>
        <position position="274"/>
    </location>
    <ligand>
        <name>Mg(2+)</name>
        <dbReference type="ChEBI" id="CHEBI:18420"/>
        <label>1</label>
    </ligand>
</feature>
<sequence length="371" mass="41117">MADLFFYGTLCHVPLLERVLGRSGISLQPATLPDHAAFWAEGEGFPLLEPAPGQQATGLLARELSAEDEARLRFYEGGFAFGDKQVTVQTAQGPACANVFFPEPGRWATGAPWNLSDWQARWAAINMRAAEEIMAWYGRFTLDQIARNFTPIGIHATAWVSARSRPADPDRDVTRDVEVVDHRRAYLSFFGMEEIELRFRRHDGSMSAVLNRGMINVGEAVVVLPYDPVLDRVLLVEQFRAPVFMAGDRAPWVWEPVAGLVDPGETPETSAHREAEEEAGLNLRRLEPAGGVYSSTGSSNEFLNLFIGIADLSGQPNGGGGLDHEGEDIRSAILSYDALMDGVDRHLYRDMPLVTCALWLARHRERLRKQG</sequence>
<dbReference type="NCBIfam" id="TIGR00052">
    <property type="entry name" value="nudix-type nucleoside diphosphatase, YffH/AdpP family"/>
    <property type="match status" value="1"/>
</dbReference>
<dbReference type="Proteomes" id="UP000231553">
    <property type="component" value="Unassembled WGS sequence"/>
</dbReference>
<evidence type="ECO:0000256" key="10">
    <source>
        <dbReference type="ARBA" id="ARBA00030308"/>
    </source>
</evidence>